<name>A0ABN9RL54_9DINO</name>
<accession>A0ABN9RL54</accession>
<protein>
    <submittedName>
        <fullName evidence="2">Uncharacterized protein</fullName>
    </submittedName>
</protein>
<feature type="compositionally biased region" description="Basic residues" evidence="1">
    <location>
        <begin position="10"/>
        <end position="20"/>
    </location>
</feature>
<evidence type="ECO:0000256" key="1">
    <source>
        <dbReference type="SAM" id="MobiDB-lite"/>
    </source>
</evidence>
<reference evidence="2" key="1">
    <citation type="submission" date="2023-10" db="EMBL/GenBank/DDBJ databases">
        <authorList>
            <person name="Chen Y."/>
            <person name="Shah S."/>
            <person name="Dougan E. K."/>
            <person name="Thang M."/>
            <person name="Chan C."/>
        </authorList>
    </citation>
    <scope>NUCLEOTIDE SEQUENCE [LARGE SCALE GENOMIC DNA]</scope>
</reference>
<sequence length="62" mass="6270">RAAPTWCRGSSRHGPARRPSRAPLCRLAPGRLWALLPAASGGPPPAAAAPARGRGPGLGRSP</sequence>
<proteinExistence type="predicted"/>
<organism evidence="2 3">
    <name type="scientific">Prorocentrum cordatum</name>
    <dbReference type="NCBI Taxonomy" id="2364126"/>
    <lineage>
        <taxon>Eukaryota</taxon>
        <taxon>Sar</taxon>
        <taxon>Alveolata</taxon>
        <taxon>Dinophyceae</taxon>
        <taxon>Prorocentrales</taxon>
        <taxon>Prorocentraceae</taxon>
        <taxon>Prorocentrum</taxon>
    </lineage>
</organism>
<keyword evidence="3" id="KW-1185">Reference proteome</keyword>
<comment type="caution">
    <text evidence="2">The sequence shown here is derived from an EMBL/GenBank/DDBJ whole genome shotgun (WGS) entry which is preliminary data.</text>
</comment>
<feature type="non-terminal residue" evidence="2">
    <location>
        <position position="62"/>
    </location>
</feature>
<gene>
    <name evidence="2" type="ORF">PCOR1329_LOCUS20908</name>
</gene>
<feature type="region of interest" description="Disordered" evidence="1">
    <location>
        <begin position="37"/>
        <end position="62"/>
    </location>
</feature>
<feature type="region of interest" description="Disordered" evidence="1">
    <location>
        <begin position="1"/>
        <end position="22"/>
    </location>
</feature>
<dbReference type="EMBL" id="CAUYUJ010006809">
    <property type="protein sequence ID" value="CAK0818752.1"/>
    <property type="molecule type" value="Genomic_DNA"/>
</dbReference>
<feature type="non-terminal residue" evidence="2">
    <location>
        <position position="1"/>
    </location>
</feature>
<evidence type="ECO:0000313" key="3">
    <source>
        <dbReference type="Proteomes" id="UP001189429"/>
    </source>
</evidence>
<evidence type="ECO:0000313" key="2">
    <source>
        <dbReference type="EMBL" id="CAK0818752.1"/>
    </source>
</evidence>
<dbReference type="Proteomes" id="UP001189429">
    <property type="component" value="Unassembled WGS sequence"/>
</dbReference>